<organism evidence="1 2">
    <name type="scientific">Chryseobacterium ureilyticum</name>
    <dbReference type="NCBI Taxonomy" id="373668"/>
    <lineage>
        <taxon>Bacteria</taxon>
        <taxon>Pseudomonadati</taxon>
        <taxon>Bacteroidota</taxon>
        <taxon>Flavobacteriia</taxon>
        <taxon>Flavobacteriales</taxon>
        <taxon>Weeksellaceae</taxon>
        <taxon>Chryseobacterium group</taxon>
        <taxon>Chryseobacterium</taxon>
    </lineage>
</organism>
<accession>A0A1N7MA47</accession>
<dbReference type="STRING" id="373668.SAMN05421786_102410"/>
<sequence length="31" mass="3782">MVNFILFTEILYLRTLPKQKDRLKTDNQTIE</sequence>
<dbReference type="EMBL" id="FTOL01000002">
    <property type="protein sequence ID" value="SIS82985.1"/>
    <property type="molecule type" value="Genomic_DNA"/>
</dbReference>
<dbReference type="Proteomes" id="UP000186744">
    <property type="component" value="Unassembled WGS sequence"/>
</dbReference>
<gene>
    <name evidence="1" type="ORF">SAMN05421786_102410</name>
</gene>
<reference evidence="2" key="1">
    <citation type="submission" date="2017-01" db="EMBL/GenBank/DDBJ databases">
        <authorList>
            <person name="Varghese N."/>
            <person name="Submissions S."/>
        </authorList>
    </citation>
    <scope>NUCLEOTIDE SEQUENCE [LARGE SCALE GENOMIC DNA]</scope>
    <source>
        <strain evidence="2">DSM 18017</strain>
    </source>
</reference>
<dbReference type="AlphaFoldDB" id="A0A1N7MA47"/>
<protein>
    <submittedName>
        <fullName evidence="1">Uncharacterized protein</fullName>
    </submittedName>
</protein>
<name>A0A1N7MA47_9FLAO</name>
<evidence type="ECO:0000313" key="1">
    <source>
        <dbReference type="EMBL" id="SIS82985.1"/>
    </source>
</evidence>
<proteinExistence type="predicted"/>
<keyword evidence="2" id="KW-1185">Reference proteome</keyword>
<evidence type="ECO:0000313" key="2">
    <source>
        <dbReference type="Proteomes" id="UP000186744"/>
    </source>
</evidence>